<evidence type="ECO:0008006" key="3">
    <source>
        <dbReference type="Google" id="ProtNLM"/>
    </source>
</evidence>
<dbReference type="Gene3D" id="2.40.10.10">
    <property type="entry name" value="Trypsin-like serine proteases"/>
    <property type="match status" value="2"/>
</dbReference>
<dbReference type="SUPFAM" id="SSF50494">
    <property type="entry name" value="Trypsin-like serine proteases"/>
    <property type="match status" value="1"/>
</dbReference>
<dbReference type="EMBL" id="PQAP01000183">
    <property type="protein sequence ID" value="PWB68969.1"/>
    <property type="molecule type" value="Genomic_DNA"/>
</dbReference>
<dbReference type="InterPro" id="IPR009003">
    <property type="entry name" value="Peptidase_S1_PA"/>
</dbReference>
<gene>
    <name evidence="1" type="ORF">C3F09_10800</name>
</gene>
<organism evidence="1 2">
    <name type="scientific">candidate division GN15 bacterium</name>
    <dbReference type="NCBI Taxonomy" id="2072418"/>
    <lineage>
        <taxon>Bacteria</taxon>
        <taxon>candidate division GN15</taxon>
    </lineage>
</organism>
<name>A0A855WWB3_9BACT</name>
<evidence type="ECO:0000313" key="1">
    <source>
        <dbReference type="EMBL" id="PWB68969.1"/>
    </source>
</evidence>
<accession>A0A855WWB3</accession>
<dbReference type="Proteomes" id="UP000250918">
    <property type="component" value="Unassembled WGS sequence"/>
</dbReference>
<dbReference type="InterPro" id="IPR043504">
    <property type="entry name" value="Peptidase_S1_PA_chymotrypsin"/>
</dbReference>
<proteinExistence type="predicted"/>
<dbReference type="AlphaFoldDB" id="A0A855WWB3"/>
<comment type="caution">
    <text evidence="1">The sequence shown here is derived from an EMBL/GenBank/DDBJ whole genome shotgun (WGS) entry which is preliminary data.</text>
</comment>
<protein>
    <recommendedName>
        <fullName evidence="3">Serine protease</fullName>
    </recommendedName>
</protein>
<reference evidence="1 2" key="1">
    <citation type="journal article" date="2018" name="ISME J.">
        <title>A methanotrophic archaeon couples anaerobic oxidation of methane to Fe(III) reduction.</title>
        <authorList>
            <person name="Cai C."/>
            <person name="Leu A.O."/>
            <person name="Xie G.J."/>
            <person name="Guo J."/>
            <person name="Feng Y."/>
            <person name="Zhao J.X."/>
            <person name="Tyson G.W."/>
            <person name="Yuan Z."/>
            <person name="Hu S."/>
        </authorList>
    </citation>
    <scope>NUCLEOTIDE SEQUENCE [LARGE SCALE GENOMIC DNA]</scope>
    <source>
        <strain evidence="1">FeB_12</strain>
    </source>
</reference>
<sequence length="330" mass="33978">MTVAAALIWVGCQKQVNAPNDIVSYAASNPQAVERVMVVQDANTEALMKVPGVIGVGTSLDDNGQLCIRVLTNSTTQPESAEPALARIAPSIEGIPVVVEETGPITAFALTKTYRPVPIGVSVGNALECASGTIGCQVTKSGKTYILSNNHVLARENAAAIGERINQPGRYDGKPVCAQTGQVATLSDFVPISFSGNNTMDCAIAEYTAGTAYSCATPSGYYGYPTNNVVAPSVGLAIKKVGRTTSQTTGTISTINLTITVGYSTGNATFTGQFYTSSKFSKSGDSGSLVVTNSGNNPVGLLFAGNTAGNSVCSPIGPILQRFGVSICTQ</sequence>
<evidence type="ECO:0000313" key="2">
    <source>
        <dbReference type="Proteomes" id="UP000250918"/>
    </source>
</evidence>